<gene>
    <name evidence="3" type="primary">ytpA</name>
    <name evidence="3" type="ORF">ERS852417_00593</name>
</gene>
<keyword evidence="1" id="KW-0812">Transmembrane</keyword>
<dbReference type="InterPro" id="IPR022742">
    <property type="entry name" value="Hydrolase_4"/>
</dbReference>
<evidence type="ECO:0000313" key="4">
    <source>
        <dbReference type="Proteomes" id="UP000095384"/>
    </source>
</evidence>
<keyword evidence="1" id="KW-0472">Membrane</keyword>
<dbReference type="SUPFAM" id="SSF53474">
    <property type="entry name" value="alpha/beta-Hydrolases"/>
    <property type="match status" value="1"/>
</dbReference>
<sequence>MIITEEKYNEELTRYVLPFIRLNFEDGYMKSADGTRIHYGYVTTPVAKAAIVISHGFTECMPKYYEMIYYFAKAGYSVYMVEHRGHGFSDRSVSDISMVTVNSFDDYVSDLDMFIREIVMKREGRRPLYLYGHSMGGAIAALYLEKHPEVFTKAVLSSPMIEMLYGNFSLFAVEAILFVASVLNWNDKYLPSQTQYTDEYDFESSCCLSKARYDYIYKCKVEEERYRTNGATYRWCRAGRKASKYIKKHAQEIKIPVLLCQAGKDYLVSNAAEDEFIAKLPQGIKKVYPDSKHEIFNADDDTLEKFYSDILDFWA</sequence>
<evidence type="ECO:0000256" key="1">
    <source>
        <dbReference type="SAM" id="Phobius"/>
    </source>
</evidence>
<proteinExistence type="predicted"/>
<dbReference type="EMBL" id="CYYW01000003">
    <property type="protein sequence ID" value="CUN58230.1"/>
    <property type="molecule type" value="Genomic_DNA"/>
</dbReference>
<protein>
    <submittedName>
        <fullName evidence="3">Phospholipase ytpA</fullName>
        <ecNumber evidence="3">3.1.1.-</ecNumber>
    </submittedName>
</protein>
<name>A0A173Y3T9_9FIRM</name>
<dbReference type="InterPro" id="IPR029058">
    <property type="entry name" value="AB_hydrolase_fold"/>
</dbReference>
<dbReference type="Pfam" id="PF12146">
    <property type="entry name" value="Hydrolase_4"/>
    <property type="match status" value="1"/>
</dbReference>
<keyword evidence="1" id="KW-1133">Transmembrane helix</keyword>
<dbReference type="RefSeq" id="WP_055223102.1">
    <property type="nucleotide sequence ID" value="NZ_CYYW01000003.1"/>
</dbReference>
<dbReference type="Proteomes" id="UP000095384">
    <property type="component" value="Unassembled WGS sequence"/>
</dbReference>
<dbReference type="AlphaFoldDB" id="A0A173Y3T9"/>
<organism evidence="3 4">
    <name type="scientific">Agathobacter rectalis</name>
    <dbReference type="NCBI Taxonomy" id="39491"/>
    <lineage>
        <taxon>Bacteria</taxon>
        <taxon>Bacillati</taxon>
        <taxon>Bacillota</taxon>
        <taxon>Clostridia</taxon>
        <taxon>Lachnospirales</taxon>
        <taxon>Lachnospiraceae</taxon>
        <taxon>Agathobacter</taxon>
    </lineage>
</organism>
<evidence type="ECO:0000259" key="2">
    <source>
        <dbReference type="Pfam" id="PF12146"/>
    </source>
</evidence>
<evidence type="ECO:0000313" key="3">
    <source>
        <dbReference type="EMBL" id="CUN58230.1"/>
    </source>
</evidence>
<dbReference type="GO" id="GO:0016787">
    <property type="term" value="F:hydrolase activity"/>
    <property type="evidence" value="ECO:0007669"/>
    <property type="project" value="UniProtKB-KW"/>
</dbReference>
<feature type="domain" description="Serine aminopeptidase S33" evidence="2">
    <location>
        <begin position="47"/>
        <end position="297"/>
    </location>
</feature>
<dbReference type="Gene3D" id="3.40.50.1820">
    <property type="entry name" value="alpha/beta hydrolase"/>
    <property type="match status" value="1"/>
</dbReference>
<dbReference type="InterPro" id="IPR051044">
    <property type="entry name" value="MAG_DAG_Lipase"/>
</dbReference>
<keyword evidence="3" id="KW-0378">Hydrolase</keyword>
<accession>A0A173Y3T9</accession>
<feature type="transmembrane region" description="Helical" evidence="1">
    <location>
        <begin position="164"/>
        <end position="185"/>
    </location>
</feature>
<reference evidence="3 4" key="1">
    <citation type="submission" date="2015-09" db="EMBL/GenBank/DDBJ databases">
        <authorList>
            <consortium name="Pathogen Informatics"/>
        </authorList>
    </citation>
    <scope>NUCLEOTIDE SEQUENCE [LARGE SCALE GENOMIC DNA]</scope>
    <source>
        <strain evidence="3 4">2789STDY5608860</strain>
    </source>
</reference>
<feature type="transmembrane region" description="Helical" evidence="1">
    <location>
        <begin position="128"/>
        <end position="144"/>
    </location>
</feature>
<dbReference type="EC" id="3.1.1.-" evidence="3"/>
<dbReference type="PANTHER" id="PTHR11614">
    <property type="entry name" value="PHOSPHOLIPASE-RELATED"/>
    <property type="match status" value="1"/>
</dbReference>